<dbReference type="Proteomes" id="UP000297649">
    <property type="component" value="Unassembled WGS sequence"/>
</dbReference>
<feature type="transmembrane region" description="Helical" evidence="1">
    <location>
        <begin position="59"/>
        <end position="77"/>
    </location>
</feature>
<feature type="transmembrane region" description="Helical" evidence="1">
    <location>
        <begin position="121"/>
        <end position="144"/>
    </location>
</feature>
<sequence length="361" mass="42099">MKVFGFFLGGVLSNFLIYLLFYYFLYFSNFSKQFNPYYTSFLLVTYPGIYYFIGLPYSYNLTVIGSIIIGYLIYTLYQKTSNFKFLKISFIIGILFTGYDFHIWFLIPFLLTIFYYKFSTWIKGTILLLIPSFAVNLLLSNVFGIKLENSNTNIYANTLDGLKSIFNLAIDYDFISNFIMTFGKILLSSTFIIIPSILTLYFCIIFLVKRDFRFIRKHFAFLAIFISITLLFVVINIYQGKGTGQWDFRGDWIARIYQGFIAAYVLGFALKDKVSDKIKTAILIIIVISNATIIISPYFQPKLASKVYYLFYRHGDENQLFFTLKILKPTSNLTCDPKNLRLIKFNDQNDLKYLESISSIK</sequence>
<feature type="transmembrane region" description="Helical" evidence="1">
    <location>
        <begin position="89"/>
        <end position="115"/>
    </location>
</feature>
<dbReference type="RefSeq" id="WP_135746423.1">
    <property type="nucleotide sequence ID" value="NZ_JAIZBL010000002.1"/>
</dbReference>
<comment type="caution">
    <text evidence="2">The sequence shown here is derived from an EMBL/GenBank/DDBJ whole genome shotgun (WGS) entry which is preliminary data.</text>
</comment>
<dbReference type="OrthoDB" id="9757189at2"/>
<keyword evidence="3" id="KW-1185">Reference proteome</keyword>
<keyword evidence="1" id="KW-0812">Transmembrane</keyword>
<organism evidence="2 3">
    <name type="scientific">Leptospira bandrabouensis</name>
    <dbReference type="NCBI Taxonomy" id="2484903"/>
    <lineage>
        <taxon>Bacteria</taxon>
        <taxon>Pseudomonadati</taxon>
        <taxon>Spirochaetota</taxon>
        <taxon>Spirochaetia</taxon>
        <taxon>Leptospirales</taxon>
        <taxon>Leptospiraceae</taxon>
        <taxon>Leptospira</taxon>
    </lineage>
</organism>
<evidence type="ECO:0000256" key="1">
    <source>
        <dbReference type="SAM" id="Phobius"/>
    </source>
</evidence>
<dbReference type="AlphaFoldDB" id="A0A6H3NT99"/>
<reference evidence="2" key="1">
    <citation type="journal article" date="2019" name="PLoS Negl. Trop. Dis.">
        <title>Revisiting the worldwide diversity of Leptospira species in the environment.</title>
        <authorList>
            <person name="Vincent A.T."/>
            <person name="Schiettekatte O."/>
            <person name="Bourhy P."/>
            <person name="Veyrier F.J."/>
            <person name="Picardeau M."/>
        </authorList>
    </citation>
    <scope>NUCLEOTIDE SEQUENCE [LARGE SCALE GENOMIC DNA]</scope>
    <source>
        <strain evidence="2">201601109</strain>
    </source>
</reference>
<keyword evidence="1" id="KW-1133">Transmembrane helix</keyword>
<name>A0A6H3NT99_9LEPT</name>
<feature type="transmembrane region" description="Helical" evidence="1">
    <location>
        <begin position="252"/>
        <end position="270"/>
    </location>
</feature>
<keyword evidence="1" id="KW-0472">Membrane</keyword>
<evidence type="ECO:0000313" key="3">
    <source>
        <dbReference type="Proteomes" id="UP000297649"/>
    </source>
</evidence>
<protein>
    <submittedName>
        <fullName evidence="2">Uncharacterized protein</fullName>
    </submittedName>
</protein>
<dbReference type="EMBL" id="RQHU01000019">
    <property type="protein sequence ID" value="TGN12254.1"/>
    <property type="molecule type" value="Genomic_DNA"/>
</dbReference>
<accession>A0A6H3NT99</accession>
<feature type="transmembrane region" description="Helical" evidence="1">
    <location>
        <begin position="37"/>
        <end position="53"/>
    </location>
</feature>
<feature type="transmembrane region" description="Helical" evidence="1">
    <location>
        <begin position="6"/>
        <end position="25"/>
    </location>
</feature>
<feature type="transmembrane region" description="Helical" evidence="1">
    <location>
        <begin position="282"/>
        <end position="299"/>
    </location>
</feature>
<evidence type="ECO:0000313" key="2">
    <source>
        <dbReference type="EMBL" id="TGN12254.1"/>
    </source>
</evidence>
<feature type="transmembrane region" description="Helical" evidence="1">
    <location>
        <begin position="189"/>
        <end position="208"/>
    </location>
</feature>
<proteinExistence type="predicted"/>
<feature type="transmembrane region" description="Helical" evidence="1">
    <location>
        <begin position="220"/>
        <end position="240"/>
    </location>
</feature>
<gene>
    <name evidence="2" type="ORF">EHR08_12765</name>
</gene>